<name>A0A564Z1U2_HYMDI</name>
<gene>
    <name evidence="2" type="ORF">WMSIL1_LOCUS11642</name>
</gene>
<proteinExistence type="predicted"/>
<feature type="non-terminal residue" evidence="2">
    <location>
        <position position="1"/>
    </location>
</feature>
<protein>
    <submittedName>
        <fullName evidence="2">Uncharacterized protein</fullName>
    </submittedName>
</protein>
<dbReference type="AlphaFoldDB" id="A0A564Z1U2"/>
<evidence type="ECO:0000256" key="1">
    <source>
        <dbReference type="SAM" id="MobiDB-lite"/>
    </source>
</evidence>
<keyword evidence="3" id="KW-1185">Reference proteome</keyword>
<dbReference type="EMBL" id="CABIJS010000555">
    <property type="protein sequence ID" value="VUZ53442.1"/>
    <property type="molecule type" value="Genomic_DNA"/>
</dbReference>
<reference evidence="2 3" key="1">
    <citation type="submission" date="2019-07" db="EMBL/GenBank/DDBJ databases">
        <authorList>
            <person name="Jastrzebski P J."/>
            <person name="Paukszto L."/>
            <person name="Jastrzebski P J."/>
        </authorList>
    </citation>
    <scope>NUCLEOTIDE SEQUENCE [LARGE SCALE GENOMIC DNA]</scope>
    <source>
        <strain evidence="2 3">WMS-il1</strain>
    </source>
</reference>
<dbReference type="Proteomes" id="UP000321570">
    <property type="component" value="Unassembled WGS sequence"/>
</dbReference>
<sequence length="154" mass="17089">QQKELRLRNLLEGPVDLAERLDEIKKEEQVEKNSDKPEEGNTAVDATPVEQPESLASQNPNGETIEFCPELLKCLKACSDNTFATKPDTKDKERSVEKHLEKPGDAITDELAEEVQEEPKDATEGVMDSIKTAEEPAAAETVIKSYEPEKPANK</sequence>
<feature type="compositionally biased region" description="Basic and acidic residues" evidence="1">
    <location>
        <begin position="87"/>
        <end position="104"/>
    </location>
</feature>
<feature type="compositionally biased region" description="Acidic residues" evidence="1">
    <location>
        <begin position="107"/>
        <end position="116"/>
    </location>
</feature>
<evidence type="ECO:0000313" key="3">
    <source>
        <dbReference type="Proteomes" id="UP000321570"/>
    </source>
</evidence>
<organism evidence="2 3">
    <name type="scientific">Hymenolepis diminuta</name>
    <name type="common">Rat tapeworm</name>
    <dbReference type="NCBI Taxonomy" id="6216"/>
    <lineage>
        <taxon>Eukaryota</taxon>
        <taxon>Metazoa</taxon>
        <taxon>Spiralia</taxon>
        <taxon>Lophotrochozoa</taxon>
        <taxon>Platyhelminthes</taxon>
        <taxon>Cestoda</taxon>
        <taxon>Eucestoda</taxon>
        <taxon>Cyclophyllidea</taxon>
        <taxon>Hymenolepididae</taxon>
        <taxon>Hymenolepis</taxon>
    </lineage>
</organism>
<feature type="region of interest" description="Disordered" evidence="1">
    <location>
        <begin position="26"/>
        <end position="63"/>
    </location>
</feature>
<evidence type="ECO:0000313" key="2">
    <source>
        <dbReference type="EMBL" id="VUZ53442.1"/>
    </source>
</evidence>
<accession>A0A564Z1U2</accession>
<feature type="compositionally biased region" description="Basic and acidic residues" evidence="1">
    <location>
        <begin position="26"/>
        <end position="39"/>
    </location>
</feature>
<feature type="region of interest" description="Disordered" evidence="1">
    <location>
        <begin position="82"/>
        <end position="154"/>
    </location>
</feature>